<dbReference type="SUPFAM" id="SSF54695">
    <property type="entry name" value="POZ domain"/>
    <property type="match status" value="2"/>
</dbReference>
<dbReference type="AlphaFoldDB" id="A0A6A5HAF0"/>
<dbReference type="SUPFAM" id="SSF81382">
    <property type="entry name" value="Skp1 dimerisation domain-like"/>
    <property type="match status" value="2"/>
</dbReference>
<protein>
    <recommendedName>
        <fullName evidence="3">SKP1 component POZ domain-containing protein</fullName>
    </recommendedName>
</protein>
<comment type="caution">
    <text evidence="4">The sequence shown here is derived from an EMBL/GenBank/DDBJ whole genome shotgun (WGS) entry which is preliminary data.</text>
</comment>
<evidence type="ECO:0000313" key="5">
    <source>
        <dbReference type="Proteomes" id="UP000483820"/>
    </source>
</evidence>
<keyword evidence="2" id="KW-0833">Ubl conjugation pathway</keyword>
<sequence length="243" mass="27219">MNPATHYMIKSNDNKSIWISKGAARHCERVFNIFQANPQLVIPVTAGGNELKKVATWCEQYKDGYTHHPPTDWDRQFLAIEDSQLTDVLTAARKLLVPPLMGICFRALCERTQQKRLEEKQKNDGLCYSIQSEDGQVFELTAKAAKLSGTICTMISTNAVQINNKESPIRLELTAAPLTIIFKWCEHHKMDGTVGVMTAWDKELLAIGNQELMEVLCAANALGVKTLFQMVTDIIGQPGWGRQ</sequence>
<dbReference type="InterPro" id="IPR016073">
    <property type="entry name" value="Skp1_comp_POZ"/>
</dbReference>
<dbReference type="SMART" id="SM00512">
    <property type="entry name" value="Skp1"/>
    <property type="match status" value="2"/>
</dbReference>
<reference evidence="4 5" key="1">
    <citation type="submission" date="2019-12" db="EMBL/GenBank/DDBJ databases">
        <title>Chromosome-level assembly of the Caenorhabditis remanei genome.</title>
        <authorList>
            <person name="Teterina A.A."/>
            <person name="Willis J.H."/>
            <person name="Phillips P.C."/>
        </authorList>
    </citation>
    <scope>NUCLEOTIDE SEQUENCE [LARGE SCALE GENOMIC DNA]</scope>
    <source>
        <strain evidence="4 5">PX506</strain>
        <tissue evidence="4">Whole organism</tissue>
    </source>
</reference>
<accession>A0A6A5HAF0</accession>
<dbReference type="EMBL" id="WUAV01000002">
    <property type="protein sequence ID" value="KAF1764137.1"/>
    <property type="molecule type" value="Genomic_DNA"/>
</dbReference>
<dbReference type="RefSeq" id="XP_003098395.2">
    <property type="nucleotide sequence ID" value="XM_003098347.2"/>
</dbReference>
<dbReference type="KEGG" id="crq:GCK72_004084"/>
<gene>
    <name evidence="4" type="ORF">GCK72_004084</name>
</gene>
<dbReference type="GeneID" id="9801266"/>
<dbReference type="InterPro" id="IPR016897">
    <property type="entry name" value="SKP1"/>
</dbReference>
<dbReference type="FunFam" id="3.30.710.10:FF:000124">
    <property type="entry name" value="Protein CBG09126"/>
    <property type="match status" value="1"/>
</dbReference>
<dbReference type="Gene3D" id="3.30.710.10">
    <property type="entry name" value="Potassium Channel Kv1.1, Chain A"/>
    <property type="match status" value="2"/>
</dbReference>
<evidence type="ECO:0000256" key="2">
    <source>
        <dbReference type="ARBA" id="ARBA00022786"/>
    </source>
</evidence>
<feature type="domain" description="SKP1 component POZ" evidence="3">
    <location>
        <begin position="130"/>
        <end position="189"/>
    </location>
</feature>
<dbReference type="CTD" id="9801266"/>
<dbReference type="InterPro" id="IPR001232">
    <property type="entry name" value="SKP1-like"/>
</dbReference>
<dbReference type="InterPro" id="IPR011333">
    <property type="entry name" value="SKP1/BTB/POZ_sf"/>
</dbReference>
<evidence type="ECO:0000256" key="1">
    <source>
        <dbReference type="ARBA" id="ARBA00009993"/>
    </source>
</evidence>
<dbReference type="PANTHER" id="PTHR11165">
    <property type="entry name" value="SKP1"/>
    <property type="match status" value="1"/>
</dbReference>
<dbReference type="InterPro" id="IPR036296">
    <property type="entry name" value="SKP1-like_dim_sf"/>
</dbReference>
<comment type="similarity">
    <text evidence="1">Belongs to the SKP1 family.</text>
</comment>
<evidence type="ECO:0000259" key="3">
    <source>
        <dbReference type="Pfam" id="PF03931"/>
    </source>
</evidence>
<dbReference type="Proteomes" id="UP000483820">
    <property type="component" value="Chromosome II"/>
</dbReference>
<dbReference type="GO" id="GO:0006511">
    <property type="term" value="P:ubiquitin-dependent protein catabolic process"/>
    <property type="evidence" value="ECO:0007669"/>
    <property type="project" value="InterPro"/>
</dbReference>
<proteinExistence type="inferred from homology"/>
<organism evidence="4 5">
    <name type="scientific">Caenorhabditis remanei</name>
    <name type="common">Caenorhabditis vulgaris</name>
    <dbReference type="NCBI Taxonomy" id="31234"/>
    <lineage>
        <taxon>Eukaryota</taxon>
        <taxon>Metazoa</taxon>
        <taxon>Ecdysozoa</taxon>
        <taxon>Nematoda</taxon>
        <taxon>Chromadorea</taxon>
        <taxon>Rhabditida</taxon>
        <taxon>Rhabditina</taxon>
        <taxon>Rhabditomorpha</taxon>
        <taxon>Rhabditoidea</taxon>
        <taxon>Rhabditidae</taxon>
        <taxon>Peloderinae</taxon>
        <taxon>Caenorhabditis</taxon>
    </lineage>
</organism>
<evidence type="ECO:0000313" key="4">
    <source>
        <dbReference type="EMBL" id="KAF1764137.1"/>
    </source>
</evidence>
<name>A0A6A5HAF0_CAERE</name>
<dbReference type="Pfam" id="PF03931">
    <property type="entry name" value="Skp1_POZ"/>
    <property type="match status" value="1"/>
</dbReference>